<evidence type="ECO:0000313" key="5">
    <source>
        <dbReference type="EMBL" id="GAA0547863.1"/>
    </source>
</evidence>
<evidence type="ECO:0000256" key="2">
    <source>
        <dbReference type="ARBA" id="ARBA00022630"/>
    </source>
</evidence>
<reference evidence="5" key="1">
    <citation type="journal article" date="2014" name="Int. J. Syst. Evol. Microbiol.">
        <title>Complete genome of a new Firmicutes species belonging to the dominant human colonic microbiota ('Ruminococcus bicirculans') reveals two chromosomes and a selective capacity to utilize plant glucans.</title>
        <authorList>
            <consortium name="NISC Comparative Sequencing Program"/>
            <person name="Wegmann U."/>
            <person name="Louis P."/>
            <person name="Goesmann A."/>
            <person name="Henrissat B."/>
            <person name="Duncan S.H."/>
            <person name="Flint H.J."/>
        </authorList>
    </citation>
    <scope>NUCLEOTIDE SEQUENCE</scope>
    <source>
        <strain evidence="5">JCM 10667</strain>
    </source>
</reference>
<evidence type="ECO:0000256" key="3">
    <source>
        <dbReference type="ARBA" id="ARBA00022827"/>
    </source>
</evidence>
<gene>
    <name evidence="6" type="ORF">F4557_004324</name>
    <name evidence="5" type="ORF">GCM10009546_07330</name>
</gene>
<reference evidence="6 7" key="3">
    <citation type="submission" date="2020-08" db="EMBL/GenBank/DDBJ databases">
        <title>Sequencing the genomes of 1000 actinobacteria strains.</title>
        <authorList>
            <person name="Klenk H.-P."/>
        </authorList>
    </citation>
    <scope>NUCLEOTIDE SEQUENCE [LARGE SCALE GENOMIC DNA]</scope>
    <source>
        <strain evidence="6 7">DSM 44772</strain>
    </source>
</reference>
<evidence type="ECO:0000313" key="6">
    <source>
        <dbReference type="EMBL" id="MBB4775906.1"/>
    </source>
</evidence>
<dbReference type="PANTHER" id="PTHR43004:SF19">
    <property type="entry name" value="BINDING MONOOXYGENASE, PUTATIVE (JCVI)-RELATED"/>
    <property type="match status" value="1"/>
</dbReference>
<dbReference type="PANTHER" id="PTHR43004">
    <property type="entry name" value="TRK SYSTEM POTASSIUM UPTAKE PROTEIN"/>
    <property type="match status" value="1"/>
</dbReference>
<comment type="cofactor">
    <cofactor evidence="1">
        <name>FAD</name>
        <dbReference type="ChEBI" id="CHEBI:57692"/>
    </cofactor>
</comment>
<evidence type="ECO:0000313" key="8">
    <source>
        <dbReference type="Proteomes" id="UP001501427"/>
    </source>
</evidence>
<keyword evidence="2" id="KW-0285">Flavoprotein</keyword>
<dbReference type="InterPro" id="IPR050641">
    <property type="entry name" value="RIFMO-like"/>
</dbReference>
<reference evidence="8" key="2">
    <citation type="journal article" date="2019" name="Int. J. Syst. Evol. Microbiol.">
        <title>The Global Catalogue of Microorganisms (GCM) 10K type strain sequencing project: providing services to taxonomists for standard genome sequencing and annotation.</title>
        <authorList>
            <consortium name="The Broad Institute Genomics Platform"/>
            <consortium name="The Broad Institute Genome Sequencing Center for Infectious Disease"/>
            <person name="Wu L."/>
            <person name="Ma J."/>
        </authorList>
    </citation>
    <scope>NUCLEOTIDE SEQUENCE [LARGE SCALE GENOMIC DNA]</scope>
    <source>
        <strain evidence="8">JCM 10667</strain>
    </source>
</reference>
<dbReference type="InterPro" id="IPR002938">
    <property type="entry name" value="FAD-bd"/>
</dbReference>
<protein>
    <submittedName>
        <fullName evidence="6">2-polyprenyl-6-methoxyphenol hydroxylase-like FAD-dependent oxidoreductase</fullName>
    </submittedName>
    <submittedName>
        <fullName evidence="5">Monooxygenase</fullName>
    </submittedName>
</protein>
<dbReference type="EMBL" id="BAAAHD010000004">
    <property type="protein sequence ID" value="GAA0547863.1"/>
    <property type="molecule type" value="Genomic_DNA"/>
</dbReference>
<dbReference type="GO" id="GO:0016709">
    <property type="term" value="F:oxidoreductase activity, acting on paired donors, with incorporation or reduction of molecular oxygen, NAD(P)H as one donor, and incorporation of one atom of oxygen"/>
    <property type="evidence" value="ECO:0007669"/>
    <property type="project" value="UniProtKB-ARBA"/>
</dbReference>
<reference evidence="5" key="4">
    <citation type="submission" date="2023-12" db="EMBL/GenBank/DDBJ databases">
        <authorList>
            <person name="Sun Q."/>
            <person name="Inoue M."/>
        </authorList>
    </citation>
    <scope>NUCLEOTIDE SEQUENCE</scope>
    <source>
        <strain evidence="5">JCM 10667</strain>
    </source>
</reference>
<proteinExistence type="predicted"/>
<dbReference type="Gene3D" id="3.50.50.60">
    <property type="entry name" value="FAD/NAD(P)-binding domain"/>
    <property type="match status" value="1"/>
</dbReference>
<dbReference type="Gene3D" id="3.30.70.2450">
    <property type="match status" value="1"/>
</dbReference>
<keyword evidence="8" id="KW-1185">Reference proteome</keyword>
<keyword evidence="5" id="KW-0560">Oxidoreductase</keyword>
<comment type="caution">
    <text evidence="6">The sequence shown here is derived from an EMBL/GenBank/DDBJ whole genome shotgun (WGS) entry which is preliminary data.</text>
</comment>
<accession>A0A7W7IF85</accession>
<dbReference type="SUPFAM" id="SSF51905">
    <property type="entry name" value="FAD/NAD(P)-binding domain"/>
    <property type="match status" value="1"/>
</dbReference>
<evidence type="ECO:0000259" key="4">
    <source>
        <dbReference type="Pfam" id="PF01494"/>
    </source>
</evidence>
<dbReference type="Gene3D" id="3.40.30.120">
    <property type="match status" value="1"/>
</dbReference>
<dbReference type="Pfam" id="PF01494">
    <property type="entry name" value="FAD_binding_3"/>
    <property type="match status" value="1"/>
</dbReference>
<dbReference type="InterPro" id="IPR036188">
    <property type="entry name" value="FAD/NAD-bd_sf"/>
</dbReference>
<organism evidence="6 7">
    <name type="scientific">Actinomadura livida</name>
    <dbReference type="NCBI Taxonomy" id="79909"/>
    <lineage>
        <taxon>Bacteria</taxon>
        <taxon>Bacillati</taxon>
        <taxon>Actinomycetota</taxon>
        <taxon>Actinomycetes</taxon>
        <taxon>Streptosporangiales</taxon>
        <taxon>Thermomonosporaceae</taxon>
        <taxon>Actinomadura</taxon>
    </lineage>
</organism>
<dbReference type="AlphaFoldDB" id="A0A7W7IF85"/>
<dbReference type="RefSeq" id="WP_184885474.1">
    <property type="nucleotide sequence ID" value="NZ_BAAAHD010000004.1"/>
</dbReference>
<keyword evidence="3" id="KW-0274">FAD</keyword>
<dbReference type="EMBL" id="JACHMV010000001">
    <property type="protein sequence ID" value="MBB4775906.1"/>
    <property type="molecule type" value="Genomic_DNA"/>
</dbReference>
<keyword evidence="5" id="KW-0503">Monooxygenase</keyword>
<dbReference type="PRINTS" id="PR00420">
    <property type="entry name" value="RNGMNOXGNASE"/>
</dbReference>
<dbReference type="Proteomes" id="UP000549343">
    <property type="component" value="Unassembled WGS sequence"/>
</dbReference>
<dbReference type="Proteomes" id="UP001501427">
    <property type="component" value="Unassembled WGS sequence"/>
</dbReference>
<sequence length="489" mass="52461">MSDSVVSDSVVIVGAGPVGLMLAHELALAGVRAVVIERSPEIDDRTVSGLIHARSVELLEQRGLMEPLRREHGEPLVWDRLHFASFWLDMSELAETDHSVVLLQNHIQRVLSDHAAARGVRILRRHELIGLSQDEEGVTARVRSPLGEEEIRCRYLVGCDGEDSAVRELAGFAVTRSGPSWYGLLADVGSYAGPVGAGSFHEGGMFGQFGDASTMFRLMTIEIGVEAPPPDRPVTLDEVRASIERITGERPTVEEPLWLRRHGNVTILADHYRNGRVFLAGDAAHFQFHPAGHAVTIGLQDAVNLGWKLAADVQDRAPAGLLDTYEAERRPYGRRACVYGRAQMALLDTADGPSALREVFGELLDHEVVNRHLVRAATDARHPAGGGDGLLGRRVPLVRLGTAGGEVPVADTLHAARGVLLDLSGGAEPPDVTGWKDRVDVVAAEPAPEIPASAVLVRPDGHIAWAGETAAAAGGLRPALAAWFGEPAE</sequence>
<evidence type="ECO:0000313" key="7">
    <source>
        <dbReference type="Proteomes" id="UP000549343"/>
    </source>
</evidence>
<name>A0A7W7IF85_9ACTN</name>
<feature type="domain" description="FAD-binding" evidence="4">
    <location>
        <begin position="9"/>
        <end position="336"/>
    </location>
</feature>
<evidence type="ECO:0000256" key="1">
    <source>
        <dbReference type="ARBA" id="ARBA00001974"/>
    </source>
</evidence>
<dbReference type="GO" id="GO:0071949">
    <property type="term" value="F:FAD binding"/>
    <property type="evidence" value="ECO:0007669"/>
    <property type="project" value="InterPro"/>
</dbReference>
<dbReference type="Pfam" id="PF21274">
    <property type="entry name" value="Rng_hyd_C"/>
    <property type="match status" value="1"/>
</dbReference>